<keyword evidence="3 5" id="KW-1133">Transmembrane helix</keyword>
<dbReference type="EMBL" id="MU006570">
    <property type="protein sequence ID" value="KAF2748185.1"/>
    <property type="molecule type" value="Genomic_DNA"/>
</dbReference>
<keyword evidence="2 5" id="KW-0812">Transmembrane</keyword>
<feature type="non-terminal residue" evidence="6">
    <location>
        <position position="159"/>
    </location>
</feature>
<protein>
    <recommendedName>
        <fullName evidence="8">Gated mechanosensitive channel</fullName>
    </recommendedName>
</protein>
<evidence type="ECO:0000313" key="7">
    <source>
        <dbReference type="Proteomes" id="UP000799440"/>
    </source>
</evidence>
<accession>A0A6A6VCA5</accession>
<dbReference type="PANTHER" id="PTHR30266">
    <property type="entry name" value="MECHANOSENSITIVE CHANNEL MSCL"/>
    <property type="match status" value="1"/>
</dbReference>
<organism evidence="6 7">
    <name type="scientific">Sporormia fimetaria CBS 119925</name>
    <dbReference type="NCBI Taxonomy" id="1340428"/>
    <lineage>
        <taxon>Eukaryota</taxon>
        <taxon>Fungi</taxon>
        <taxon>Dikarya</taxon>
        <taxon>Ascomycota</taxon>
        <taxon>Pezizomycotina</taxon>
        <taxon>Dothideomycetes</taxon>
        <taxon>Pleosporomycetidae</taxon>
        <taxon>Pleosporales</taxon>
        <taxon>Sporormiaceae</taxon>
        <taxon>Sporormia</taxon>
    </lineage>
</organism>
<evidence type="ECO:0000256" key="2">
    <source>
        <dbReference type="ARBA" id="ARBA00022692"/>
    </source>
</evidence>
<comment type="subcellular location">
    <subcellularLocation>
        <location evidence="1">Membrane</location>
        <topology evidence="1">Multi-pass membrane protein</topology>
    </subcellularLocation>
</comment>
<proteinExistence type="predicted"/>
<dbReference type="GO" id="GO:0008381">
    <property type="term" value="F:mechanosensitive monoatomic ion channel activity"/>
    <property type="evidence" value="ECO:0007669"/>
    <property type="project" value="TreeGrafter"/>
</dbReference>
<evidence type="ECO:0000256" key="5">
    <source>
        <dbReference type="SAM" id="Phobius"/>
    </source>
</evidence>
<evidence type="ECO:0000256" key="4">
    <source>
        <dbReference type="ARBA" id="ARBA00023136"/>
    </source>
</evidence>
<dbReference type="Pfam" id="PF01741">
    <property type="entry name" value="MscL"/>
    <property type="match status" value="1"/>
</dbReference>
<evidence type="ECO:0008006" key="8">
    <source>
        <dbReference type="Google" id="ProtNLM"/>
    </source>
</evidence>
<dbReference type="InterPro" id="IPR037673">
    <property type="entry name" value="MSC/AndL"/>
</dbReference>
<sequence length="159" mass="17396">SIALAKMPRLDENTQQYLRDAESGLRRHTASAWESFTNFALRDNVLEVAVGLIIATTFTTLTTSLVSDILLPLLSLLPFLSHDLAEKFSTLRRGPHYNVTLPAGYNTVSQALDDGAVVFAWGSFVDKCIRFLAVAGALWGIAVIYGRVTGDAVVKRKVK</sequence>
<dbReference type="Gene3D" id="1.10.1200.120">
    <property type="entry name" value="Large-conductance mechanosensitive channel, MscL, domain 1"/>
    <property type="match status" value="1"/>
</dbReference>
<feature type="transmembrane region" description="Helical" evidence="5">
    <location>
        <begin position="48"/>
        <end position="74"/>
    </location>
</feature>
<dbReference type="OrthoDB" id="10010920at2759"/>
<reference evidence="6" key="1">
    <citation type="journal article" date="2020" name="Stud. Mycol.">
        <title>101 Dothideomycetes genomes: a test case for predicting lifestyles and emergence of pathogens.</title>
        <authorList>
            <person name="Haridas S."/>
            <person name="Albert R."/>
            <person name="Binder M."/>
            <person name="Bloem J."/>
            <person name="Labutti K."/>
            <person name="Salamov A."/>
            <person name="Andreopoulos B."/>
            <person name="Baker S."/>
            <person name="Barry K."/>
            <person name="Bills G."/>
            <person name="Bluhm B."/>
            <person name="Cannon C."/>
            <person name="Castanera R."/>
            <person name="Culley D."/>
            <person name="Daum C."/>
            <person name="Ezra D."/>
            <person name="Gonzalez J."/>
            <person name="Henrissat B."/>
            <person name="Kuo A."/>
            <person name="Liang C."/>
            <person name="Lipzen A."/>
            <person name="Lutzoni F."/>
            <person name="Magnuson J."/>
            <person name="Mondo S."/>
            <person name="Nolan M."/>
            <person name="Ohm R."/>
            <person name="Pangilinan J."/>
            <person name="Park H.-J."/>
            <person name="Ramirez L."/>
            <person name="Alfaro M."/>
            <person name="Sun H."/>
            <person name="Tritt A."/>
            <person name="Yoshinaga Y."/>
            <person name="Zwiers L.-H."/>
            <person name="Turgeon B."/>
            <person name="Goodwin S."/>
            <person name="Spatafora J."/>
            <person name="Crous P."/>
            <person name="Grigoriev I."/>
        </authorList>
    </citation>
    <scope>NUCLEOTIDE SEQUENCE</scope>
    <source>
        <strain evidence="6">CBS 119925</strain>
    </source>
</reference>
<gene>
    <name evidence="6" type="ORF">M011DRAFT_380462</name>
</gene>
<feature type="transmembrane region" description="Helical" evidence="5">
    <location>
        <begin position="129"/>
        <end position="148"/>
    </location>
</feature>
<keyword evidence="4 5" id="KW-0472">Membrane</keyword>
<evidence type="ECO:0000256" key="3">
    <source>
        <dbReference type="ARBA" id="ARBA00022989"/>
    </source>
</evidence>
<dbReference type="SUPFAM" id="SSF81330">
    <property type="entry name" value="Gated mechanosensitive channel"/>
    <property type="match status" value="1"/>
</dbReference>
<dbReference type="PANTHER" id="PTHR30266:SF2">
    <property type="entry name" value="LARGE-CONDUCTANCE MECHANOSENSITIVE CHANNEL"/>
    <property type="match status" value="1"/>
</dbReference>
<dbReference type="AlphaFoldDB" id="A0A6A6VCA5"/>
<dbReference type="GO" id="GO:0016020">
    <property type="term" value="C:membrane"/>
    <property type="evidence" value="ECO:0007669"/>
    <property type="project" value="UniProtKB-SubCell"/>
</dbReference>
<name>A0A6A6VCA5_9PLEO</name>
<evidence type="ECO:0000256" key="1">
    <source>
        <dbReference type="ARBA" id="ARBA00004141"/>
    </source>
</evidence>
<feature type="non-terminal residue" evidence="6">
    <location>
        <position position="1"/>
    </location>
</feature>
<dbReference type="Proteomes" id="UP000799440">
    <property type="component" value="Unassembled WGS sequence"/>
</dbReference>
<dbReference type="InterPro" id="IPR036019">
    <property type="entry name" value="MscL_channel"/>
</dbReference>
<keyword evidence="7" id="KW-1185">Reference proteome</keyword>
<evidence type="ECO:0000313" key="6">
    <source>
        <dbReference type="EMBL" id="KAF2748185.1"/>
    </source>
</evidence>